<protein>
    <submittedName>
        <fullName evidence="3">DNA-binding protein</fullName>
    </submittedName>
</protein>
<dbReference type="RefSeq" id="WP_036817797.1">
    <property type="nucleotide sequence ID" value="NZ_AVBF01000014.1"/>
</dbReference>
<evidence type="ECO:0000313" key="3">
    <source>
        <dbReference type="EMBL" id="KGP73311.1"/>
    </source>
</evidence>
<gene>
    <name evidence="3" type="ORF">N782_05370</name>
</gene>
<name>A0A0A2TGR9_9BACI</name>
<dbReference type="PANTHER" id="PTHR46797:SF1">
    <property type="entry name" value="METHYLPHOSPHONATE SYNTHASE"/>
    <property type="match status" value="1"/>
</dbReference>
<evidence type="ECO:0000256" key="1">
    <source>
        <dbReference type="ARBA" id="ARBA00023125"/>
    </source>
</evidence>
<dbReference type="GO" id="GO:0005829">
    <property type="term" value="C:cytosol"/>
    <property type="evidence" value="ECO:0007669"/>
    <property type="project" value="TreeGrafter"/>
</dbReference>
<organism evidence="3 4">
    <name type="scientific">Pontibacillus yanchengensis Y32</name>
    <dbReference type="NCBI Taxonomy" id="1385514"/>
    <lineage>
        <taxon>Bacteria</taxon>
        <taxon>Bacillati</taxon>
        <taxon>Bacillota</taxon>
        <taxon>Bacilli</taxon>
        <taxon>Bacillales</taxon>
        <taxon>Bacillaceae</taxon>
        <taxon>Pontibacillus</taxon>
    </lineage>
</organism>
<dbReference type="STRING" id="1385514.N782_05370"/>
<dbReference type="GO" id="GO:0003700">
    <property type="term" value="F:DNA-binding transcription factor activity"/>
    <property type="evidence" value="ECO:0007669"/>
    <property type="project" value="TreeGrafter"/>
</dbReference>
<dbReference type="GO" id="GO:0003677">
    <property type="term" value="F:DNA binding"/>
    <property type="evidence" value="ECO:0007669"/>
    <property type="project" value="UniProtKB-KW"/>
</dbReference>
<dbReference type="SMART" id="SM00530">
    <property type="entry name" value="HTH_XRE"/>
    <property type="match status" value="1"/>
</dbReference>
<feature type="domain" description="HTH cro/C1-type" evidence="2">
    <location>
        <begin position="8"/>
        <end position="62"/>
    </location>
</feature>
<proteinExistence type="predicted"/>
<dbReference type="AlphaFoldDB" id="A0A0A2TGR9"/>
<dbReference type="SUPFAM" id="SSF47413">
    <property type="entry name" value="lambda repressor-like DNA-binding domains"/>
    <property type="match status" value="1"/>
</dbReference>
<dbReference type="CDD" id="cd00093">
    <property type="entry name" value="HTH_XRE"/>
    <property type="match status" value="1"/>
</dbReference>
<sequence length="107" mass="12228">MNNVGTTIKTLREEHNDTIEELASKLELNHKDLSDIENGDQTASLQILRQVALTYDASLSTFIGEDPKETDEVYDKFEKWLPFINTMEEKGITPEALIELLDKQSEE</sequence>
<comment type="caution">
    <text evidence="3">The sequence shown here is derived from an EMBL/GenBank/DDBJ whole genome shotgun (WGS) entry which is preliminary data.</text>
</comment>
<reference evidence="3 4" key="1">
    <citation type="journal article" date="2015" name="Stand. Genomic Sci.">
        <title>High quality draft genome sequence of the moderately halophilic bacterium Pontibacillus yanchengensis Y32(T) and comparison among Pontibacillus genomes.</title>
        <authorList>
            <person name="Huang J."/>
            <person name="Qiao Z.X."/>
            <person name="Tang J.W."/>
            <person name="Wang G."/>
        </authorList>
    </citation>
    <scope>NUCLEOTIDE SEQUENCE [LARGE SCALE GENOMIC DNA]</scope>
    <source>
        <strain evidence="3 4">Y32</strain>
    </source>
</reference>
<dbReference type="InterPro" id="IPR001387">
    <property type="entry name" value="Cro/C1-type_HTH"/>
</dbReference>
<evidence type="ECO:0000313" key="4">
    <source>
        <dbReference type="Proteomes" id="UP000030147"/>
    </source>
</evidence>
<dbReference type="Proteomes" id="UP000030147">
    <property type="component" value="Unassembled WGS sequence"/>
</dbReference>
<dbReference type="EMBL" id="AVBF01000014">
    <property type="protein sequence ID" value="KGP73311.1"/>
    <property type="molecule type" value="Genomic_DNA"/>
</dbReference>
<dbReference type="Gene3D" id="1.10.260.40">
    <property type="entry name" value="lambda repressor-like DNA-binding domains"/>
    <property type="match status" value="1"/>
</dbReference>
<dbReference type="PANTHER" id="PTHR46797">
    <property type="entry name" value="HTH-TYPE TRANSCRIPTIONAL REGULATOR"/>
    <property type="match status" value="1"/>
</dbReference>
<keyword evidence="4" id="KW-1185">Reference proteome</keyword>
<dbReference type="OrthoDB" id="2168837at2"/>
<dbReference type="InterPro" id="IPR010982">
    <property type="entry name" value="Lambda_DNA-bd_dom_sf"/>
</dbReference>
<keyword evidence="1 3" id="KW-0238">DNA-binding</keyword>
<evidence type="ECO:0000259" key="2">
    <source>
        <dbReference type="PROSITE" id="PS50943"/>
    </source>
</evidence>
<accession>A0A0A2TGR9</accession>
<dbReference type="Pfam" id="PF01381">
    <property type="entry name" value="HTH_3"/>
    <property type="match status" value="1"/>
</dbReference>
<dbReference type="PROSITE" id="PS50943">
    <property type="entry name" value="HTH_CROC1"/>
    <property type="match status" value="1"/>
</dbReference>
<dbReference type="InterPro" id="IPR050807">
    <property type="entry name" value="TransReg_Diox_bact_type"/>
</dbReference>